<reference evidence="2" key="1">
    <citation type="journal article" date="2020" name="Stud. Mycol.">
        <title>101 Dothideomycetes genomes: a test case for predicting lifestyles and emergence of pathogens.</title>
        <authorList>
            <person name="Haridas S."/>
            <person name="Albert R."/>
            <person name="Binder M."/>
            <person name="Bloem J."/>
            <person name="Labutti K."/>
            <person name="Salamov A."/>
            <person name="Andreopoulos B."/>
            <person name="Baker S."/>
            <person name="Barry K."/>
            <person name="Bills G."/>
            <person name="Bluhm B."/>
            <person name="Cannon C."/>
            <person name="Castanera R."/>
            <person name="Culley D."/>
            <person name="Daum C."/>
            <person name="Ezra D."/>
            <person name="Gonzalez J."/>
            <person name="Henrissat B."/>
            <person name="Kuo A."/>
            <person name="Liang C."/>
            <person name="Lipzen A."/>
            <person name="Lutzoni F."/>
            <person name="Magnuson J."/>
            <person name="Mondo S."/>
            <person name="Nolan M."/>
            <person name="Ohm R."/>
            <person name="Pangilinan J."/>
            <person name="Park H.-J."/>
            <person name="Ramirez L."/>
            <person name="Alfaro M."/>
            <person name="Sun H."/>
            <person name="Tritt A."/>
            <person name="Yoshinaga Y."/>
            <person name="Zwiers L.-H."/>
            <person name="Turgeon B."/>
            <person name="Goodwin S."/>
            <person name="Spatafora J."/>
            <person name="Crous P."/>
            <person name="Grigoriev I."/>
        </authorList>
    </citation>
    <scope>NUCLEOTIDE SEQUENCE</scope>
    <source>
        <strain evidence="2">CBS 627.86</strain>
    </source>
</reference>
<feature type="compositionally biased region" description="Polar residues" evidence="1">
    <location>
        <begin position="814"/>
        <end position="825"/>
    </location>
</feature>
<dbReference type="EMBL" id="ML977319">
    <property type="protein sequence ID" value="KAF2116982.1"/>
    <property type="molecule type" value="Genomic_DNA"/>
</dbReference>
<keyword evidence="3" id="KW-1185">Reference proteome</keyword>
<evidence type="ECO:0000256" key="1">
    <source>
        <dbReference type="SAM" id="MobiDB-lite"/>
    </source>
</evidence>
<feature type="compositionally biased region" description="Polar residues" evidence="1">
    <location>
        <begin position="910"/>
        <end position="923"/>
    </location>
</feature>
<name>A0A6A5ZBY5_9PLEO</name>
<evidence type="ECO:0000313" key="2">
    <source>
        <dbReference type="EMBL" id="KAF2116982.1"/>
    </source>
</evidence>
<feature type="region of interest" description="Disordered" evidence="1">
    <location>
        <begin position="786"/>
        <end position="929"/>
    </location>
</feature>
<organism evidence="2 3">
    <name type="scientific">Lophiotrema nucula</name>
    <dbReference type="NCBI Taxonomy" id="690887"/>
    <lineage>
        <taxon>Eukaryota</taxon>
        <taxon>Fungi</taxon>
        <taxon>Dikarya</taxon>
        <taxon>Ascomycota</taxon>
        <taxon>Pezizomycotina</taxon>
        <taxon>Dothideomycetes</taxon>
        <taxon>Pleosporomycetidae</taxon>
        <taxon>Pleosporales</taxon>
        <taxon>Lophiotremataceae</taxon>
        <taxon>Lophiotrema</taxon>
    </lineage>
</organism>
<protein>
    <submittedName>
        <fullName evidence="2">Uncharacterized protein</fullName>
    </submittedName>
</protein>
<dbReference type="OrthoDB" id="3554680at2759"/>
<evidence type="ECO:0000313" key="3">
    <source>
        <dbReference type="Proteomes" id="UP000799770"/>
    </source>
</evidence>
<gene>
    <name evidence="2" type="ORF">BDV96DRAFT_644422</name>
</gene>
<dbReference type="AlphaFoldDB" id="A0A6A5ZBY5"/>
<feature type="compositionally biased region" description="Polar residues" evidence="1">
    <location>
        <begin position="786"/>
        <end position="806"/>
    </location>
</feature>
<feature type="compositionally biased region" description="Low complexity" evidence="1">
    <location>
        <begin position="836"/>
        <end position="859"/>
    </location>
</feature>
<accession>A0A6A5ZBY5</accession>
<dbReference type="Proteomes" id="UP000799770">
    <property type="component" value="Unassembled WGS sequence"/>
</dbReference>
<sequence length="993" mass="110521">MADWKRFVDPAASAHLQTRLNDARVFVAVDASGSTNWDLGVCINAIESEREFVVAVERTLVESRSDRGRTRSTLHISKWGTYCKSPKSSVNQVHWTGDLEGTYPTSIFQEENSRRRLLASDYWCLFTDGKVDNAEVEALYRVAESHRALVIPVIILITGAQSPGKAELSVGMALYANTADAMFLYKQIGQRRDLSRIYVIRAKGCFAPLGRPNGSGSEYADFENEKGLWDACKRLNVTVTRAEKRSEEAPGIQIGTTADHAGRSLNVTINVPILVNVLKVSSQDLSSLLKPEILNDLAMAARTQGQTDSMRTFLERQRPTSVVADFKDTYRARDIILSEIVPHKDNENIEDARQRLRNTNTWNKQVYQTQLDEVRRTAYEQNQAINTALDRLEAVAQSAYDVNILNAHPSSSQQGRRRYTPETQVIQLDFEAPSFCAQCDICCEDQAMMSLALKHLDRTAIAANTSPSASAHPLHSGKRMADSMLKSHSAFSAQIICYQCAKACMPNSISREKLSAIVPVTQYQGNNKTVINKALYDALTDGTDVGEAQIAQIFIALLRESMEVSVIKKDSMRRSVFDWMLVTMLNNALVPAQFRPGSTQVYFRSALDWILSDCDQNGLKSYAAQYPLGGFKVLLSLGQRAGLFDSSAIARMARTKMLYEMIAAYLRMDSSWEKYWNDMSSEILQSRFWKRLYDVTDVKSLIDSREDSLTTNDFLRFRTFLYILRHFRNGCATVHQIVDHVQNLGDALLGTSISMSASWTGLFDEGGNANIQNLEAPVQSNHQVAATNTSGWGPQAAQQPTVSKTPVSGYRIETQGSNNHTSQPRGQRYSVPYHDQSAYSTQYQASASPSSSSTPAYQAEPRGSSISQPVYGTSSRTTYISPESDSDHSSDTEEDDDDENELKNEKASETVESSPAPVTSRSTTRSEGRHDVASIASYTTPHQLAPTLSNTTVTVTPNPQSTQDAATSYWTLDADEGRYFHWNETSQTREWAP</sequence>
<feature type="compositionally biased region" description="Polar residues" evidence="1">
    <location>
        <begin position="864"/>
        <end position="880"/>
    </location>
</feature>
<proteinExistence type="predicted"/>